<evidence type="ECO:0000256" key="2">
    <source>
        <dbReference type="ARBA" id="ARBA00023002"/>
    </source>
</evidence>
<keyword evidence="2" id="KW-0560">Oxidoreductase</keyword>
<reference evidence="5 6" key="1">
    <citation type="submission" date="2016-11" db="EMBL/GenBank/DDBJ databases">
        <title>Description of two novel members of the family Erysipelotrichaceae: Ileibacterium lipovorans gen. nov., sp. nov. and Dubosiella newyorkensis, gen. nov., sp. nov.</title>
        <authorList>
            <person name="Cox L.M."/>
            <person name="Sohn J."/>
            <person name="Tyrrell K.L."/>
            <person name="Citron D.M."/>
            <person name="Lawson P.A."/>
            <person name="Patel N.B."/>
            <person name="Iizumi T."/>
            <person name="Perez-Perez G.I."/>
            <person name="Goldstein E.J."/>
            <person name="Blaser M.J."/>
        </authorList>
    </citation>
    <scope>NUCLEOTIDE SEQUENCE [LARGE SCALE GENOMIC DNA]</scope>
    <source>
        <strain evidence="5 6">NYU-BL-A3</strain>
    </source>
</reference>
<dbReference type="PANTHER" id="PTHR22604">
    <property type="entry name" value="OXIDOREDUCTASES"/>
    <property type="match status" value="1"/>
</dbReference>
<sequence length="321" mass="36038">MKECVWGIIGKGWIGGEMATALNESHKNIQAVVSTTMEGGKKFADEHQIPDVYTDYREMLKDPKINIVYIATPHSTHYQMMKDALLAGKNVFCEKAIVVNAEELEECVRIALEKDLVIMDGVTLFHMPLYQKLREDVLPELGKMKMIQVNFGSLKEDNPKKRFFSMDLAGGALLDIGVYAVSFARYFMSSQPDTILTTVEKYQTGVDESSGILLKNDQGEIAVISLTMLAKQPKRGMAAGQKGYLEVYDFPRADKASVIIDGVTRVVEAGQSGQALTYELEAMENYVQDPASSRENLQRIVDVMKILTDVRRQWGIRYPFE</sequence>
<dbReference type="SUPFAM" id="SSF51735">
    <property type="entry name" value="NAD(P)-binding Rossmann-fold domains"/>
    <property type="match status" value="1"/>
</dbReference>
<protein>
    <submittedName>
        <fullName evidence="5">Oxidoreductase</fullName>
    </submittedName>
</protein>
<evidence type="ECO:0000313" key="5">
    <source>
        <dbReference type="EMBL" id="OLU37610.1"/>
    </source>
</evidence>
<dbReference type="SUPFAM" id="SSF55347">
    <property type="entry name" value="Glyceraldehyde-3-phosphate dehydrogenase-like, C-terminal domain"/>
    <property type="match status" value="1"/>
</dbReference>
<dbReference type="Gene3D" id="3.30.360.10">
    <property type="entry name" value="Dihydrodipicolinate Reductase, domain 2"/>
    <property type="match status" value="1"/>
</dbReference>
<dbReference type="InterPro" id="IPR050984">
    <property type="entry name" value="Gfo/Idh/MocA_domain"/>
</dbReference>
<dbReference type="GO" id="GO:0000166">
    <property type="term" value="F:nucleotide binding"/>
    <property type="evidence" value="ECO:0007669"/>
    <property type="project" value="InterPro"/>
</dbReference>
<proteinExistence type="inferred from homology"/>
<dbReference type="AlphaFoldDB" id="A0A1U7NDY3"/>
<gene>
    <name evidence="5" type="ORF">BO222_10185</name>
</gene>
<comment type="caution">
    <text evidence="5">The sequence shown here is derived from an EMBL/GenBank/DDBJ whole genome shotgun (WGS) entry which is preliminary data.</text>
</comment>
<dbReference type="InterPro" id="IPR055170">
    <property type="entry name" value="GFO_IDH_MocA-like_dom"/>
</dbReference>
<dbReference type="OrthoDB" id="9815825at2"/>
<dbReference type="EMBL" id="MPJW01000196">
    <property type="protein sequence ID" value="OLU37610.1"/>
    <property type="molecule type" value="Genomic_DNA"/>
</dbReference>
<feature type="domain" description="GFO/IDH/MocA-like oxidoreductase" evidence="4">
    <location>
        <begin position="140"/>
        <end position="245"/>
    </location>
</feature>
<dbReference type="Gene3D" id="3.40.50.720">
    <property type="entry name" value="NAD(P)-binding Rossmann-like Domain"/>
    <property type="match status" value="1"/>
</dbReference>
<dbReference type="Proteomes" id="UP000186341">
    <property type="component" value="Unassembled WGS sequence"/>
</dbReference>
<dbReference type="Pfam" id="PF22725">
    <property type="entry name" value="GFO_IDH_MocA_C3"/>
    <property type="match status" value="1"/>
</dbReference>
<evidence type="ECO:0000256" key="1">
    <source>
        <dbReference type="ARBA" id="ARBA00010928"/>
    </source>
</evidence>
<name>A0A1U7NDY3_9FIRM</name>
<comment type="similarity">
    <text evidence="1">Belongs to the Gfo/Idh/MocA family.</text>
</comment>
<keyword evidence="6" id="KW-1185">Reference proteome</keyword>
<evidence type="ECO:0000313" key="6">
    <source>
        <dbReference type="Proteomes" id="UP000186341"/>
    </source>
</evidence>
<dbReference type="InterPro" id="IPR000683">
    <property type="entry name" value="Gfo/Idh/MocA-like_OxRdtase_N"/>
</dbReference>
<dbReference type="RefSeq" id="WP_075820711.1">
    <property type="nucleotide sequence ID" value="NZ_MPJW01000196.1"/>
</dbReference>
<evidence type="ECO:0000259" key="3">
    <source>
        <dbReference type="Pfam" id="PF01408"/>
    </source>
</evidence>
<evidence type="ECO:0000259" key="4">
    <source>
        <dbReference type="Pfam" id="PF22725"/>
    </source>
</evidence>
<dbReference type="GeneID" id="82203520"/>
<dbReference type="GO" id="GO:0016491">
    <property type="term" value="F:oxidoreductase activity"/>
    <property type="evidence" value="ECO:0007669"/>
    <property type="project" value="UniProtKB-KW"/>
</dbReference>
<organism evidence="5 6">
    <name type="scientific">Ileibacterium valens</name>
    <dbReference type="NCBI Taxonomy" id="1862668"/>
    <lineage>
        <taxon>Bacteria</taxon>
        <taxon>Bacillati</taxon>
        <taxon>Bacillota</taxon>
        <taxon>Erysipelotrichia</taxon>
        <taxon>Erysipelotrichales</taxon>
        <taxon>Erysipelotrichaceae</taxon>
        <taxon>Ileibacterium</taxon>
    </lineage>
</organism>
<dbReference type="InterPro" id="IPR036291">
    <property type="entry name" value="NAD(P)-bd_dom_sf"/>
</dbReference>
<accession>A0A1U7NDY3</accession>
<feature type="domain" description="Gfo/Idh/MocA-like oxidoreductase N-terminal" evidence="3">
    <location>
        <begin position="6"/>
        <end position="119"/>
    </location>
</feature>
<dbReference type="PANTHER" id="PTHR22604:SF105">
    <property type="entry name" value="TRANS-1,2-DIHYDROBENZENE-1,2-DIOL DEHYDROGENASE"/>
    <property type="match status" value="1"/>
</dbReference>
<dbReference type="Pfam" id="PF01408">
    <property type="entry name" value="GFO_IDH_MocA"/>
    <property type="match status" value="1"/>
</dbReference>